<dbReference type="AlphaFoldDB" id="A0AAD5L9K4"/>
<feature type="compositionally biased region" description="Basic residues" evidence="1">
    <location>
        <begin position="514"/>
        <end position="527"/>
    </location>
</feature>
<dbReference type="PROSITE" id="PS50020">
    <property type="entry name" value="WW_DOMAIN_2"/>
    <property type="match status" value="1"/>
</dbReference>
<keyword evidence="5" id="KW-1185">Reference proteome</keyword>
<sequence>MLSDADHDFYLEDRVLEILLVWFLTTKSVPYASGMTRVVAVFLVLQLPLPTVYDCFYQFCATYLPHFVATTDDVSYLPFSGGGGRLTKQPSLSSTGHRENSASDDASTLADDSLIAEDSDHASNGLQNTKEARQRREHQQLCIPASLFLDDVYNCVAPKAFVFAMNQFLPTGDPAFGVFLLVATPVDAREHLTALTLSGAVQTALQELFQSALNDAQRMPHLCLLTARLRHRTPRSYGSSLVESLESACASRRASEIAFEMPPPGSKKLDVDMTQWQRRESKSYAGKVFWYHTPSGRTQWEHPAEQFEPAPPLFALPVSVNEVAPQIMGERSAGHSSSTSIAPPTAPSSSGSNLSVRAAEYSGELKFFIVDCRRLRSSEDLKSGRIPAAFTLDPSVFESPELIDRTMDALNAMKVLVGNGVGVPPELLKTEEMKTSVRDAVRHDAATMNRAALFFQKKGFRYISCLDGGYSSWHAYVRDDPLSSPHELLNHVEDECHYCRYDTILRTGEDPMKKRQKQQAMSRRKKPGMPTTTILLVNGGEGNASIVSTYGGEPSSTGPASNGRRSLTTSLSLTRA</sequence>
<dbReference type="InterPro" id="IPR036873">
    <property type="entry name" value="Rhodanese-like_dom_sf"/>
</dbReference>
<feature type="region of interest" description="Disordered" evidence="1">
    <location>
        <begin position="86"/>
        <end position="107"/>
    </location>
</feature>
<dbReference type="EMBL" id="JAKCXM010000936">
    <property type="protein sequence ID" value="KAJ0391610.1"/>
    <property type="molecule type" value="Genomic_DNA"/>
</dbReference>
<dbReference type="SUPFAM" id="SSF47923">
    <property type="entry name" value="Ypt/Rab-GAP domain of gyp1p"/>
    <property type="match status" value="1"/>
</dbReference>
<proteinExistence type="predicted"/>
<evidence type="ECO:0008006" key="6">
    <source>
        <dbReference type="Google" id="ProtNLM"/>
    </source>
</evidence>
<dbReference type="SUPFAM" id="SSF52821">
    <property type="entry name" value="Rhodanese/Cell cycle control phosphatase"/>
    <property type="match status" value="1"/>
</dbReference>
<comment type="caution">
    <text evidence="4">The sequence shown here is derived from an EMBL/GenBank/DDBJ whole genome shotgun (WGS) entry which is preliminary data.</text>
</comment>
<feature type="region of interest" description="Disordered" evidence="1">
    <location>
        <begin position="329"/>
        <end position="353"/>
    </location>
</feature>
<feature type="compositionally biased region" description="Low complexity" evidence="1">
    <location>
        <begin position="564"/>
        <end position="576"/>
    </location>
</feature>
<dbReference type="InterPro" id="IPR001202">
    <property type="entry name" value="WW_dom"/>
</dbReference>
<evidence type="ECO:0000259" key="2">
    <source>
        <dbReference type="PROSITE" id="PS50020"/>
    </source>
</evidence>
<dbReference type="PANTHER" id="PTHR13297:SF5">
    <property type="entry name" value="TBC1 DOMAIN FAMILY MEMBER 23"/>
    <property type="match status" value="1"/>
</dbReference>
<accession>A0AAD5L9K4</accession>
<dbReference type="CDD" id="cd00201">
    <property type="entry name" value="WW"/>
    <property type="match status" value="1"/>
</dbReference>
<dbReference type="Proteomes" id="UP001209570">
    <property type="component" value="Unassembled WGS sequence"/>
</dbReference>
<feature type="domain" description="Rhodanese" evidence="3">
    <location>
        <begin position="450"/>
        <end position="478"/>
    </location>
</feature>
<feature type="compositionally biased region" description="Low complexity" evidence="1">
    <location>
        <begin position="336"/>
        <end position="352"/>
    </location>
</feature>
<dbReference type="InterPro" id="IPR001763">
    <property type="entry name" value="Rhodanese-like_dom"/>
</dbReference>
<evidence type="ECO:0000313" key="5">
    <source>
        <dbReference type="Proteomes" id="UP001209570"/>
    </source>
</evidence>
<evidence type="ECO:0000313" key="4">
    <source>
        <dbReference type="EMBL" id="KAJ0391610.1"/>
    </source>
</evidence>
<feature type="domain" description="WW" evidence="2">
    <location>
        <begin position="276"/>
        <end position="305"/>
    </location>
</feature>
<evidence type="ECO:0000259" key="3">
    <source>
        <dbReference type="PROSITE" id="PS50206"/>
    </source>
</evidence>
<reference evidence="4" key="1">
    <citation type="submission" date="2021-12" db="EMBL/GenBank/DDBJ databases">
        <title>Prjna785345.</title>
        <authorList>
            <person name="Rujirawat T."/>
            <person name="Krajaejun T."/>
        </authorList>
    </citation>
    <scope>NUCLEOTIDE SEQUENCE</scope>
    <source>
        <strain evidence="4">Pi057C3</strain>
    </source>
</reference>
<gene>
    <name evidence="4" type="ORF">P43SY_000064</name>
</gene>
<dbReference type="PROSITE" id="PS50206">
    <property type="entry name" value="RHODANESE_3"/>
    <property type="match status" value="1"/>
</dbReference>
<dbReference type="GO" id="GO:0042147">
    <property type="term" value="P:retrograde transport, endosome to Golgi"/>
    <property type="evidence" value="ECO:0007669"/>
    <property type="project" value="InterPro"/>
</dbReference>
<name>A0AAD5L9K4_PYTIN</name>
<dbReference type="GO" id="GO:0005802">
    <property type="term" value="C:trans-Golgi network"/>
    <property type="evidence" value="ECO:0007669"/>
    <property type="project" value="TreeGrafter"/>
</dbReference>
<feature type="region of interest" description="Disordered" evidence="1">
    <location>
        <begin position="509"/>
        <end position="531"/>
    </location>
</feature>
<protein>
    <recommendedName>
        <fullName evidence="6">WW domain-containing protein</fullName>
    </recommendedName>
</protein>
<organism evidence="4 5">
    <name type="scientific">Pythium insidiosum</name>
    <name type="common">Pythiosis disease agent</name>
    <dbReference type="NCBI Taxonomy" id="114742"/>
    <lineage>
        <taxon>Eukaryota</taxon>
        <taxon>Sar</taxon>
        <taxon>Stramenopiles</taxon>
        <taxon>Oomycota</taxon>
        <taxon>Peronosporomycetes</taxon>
        <taxon>Pythiales</taxon>
        <taxon>Pythiaceae</taxon>
        <taxon>Pythium</taxon>
    </lineage>
</organism>
<dbReference type="PANTHER" id="PTHR13297">
    <property type="entry name" value="TBC1 DOMAIN FAMILY MEMBER 23-RELATED"/>
    <property type="match status" value="1"/>
</dbReference>
<dbReference type="GO" id="GO:0099041">
    <property type="term" value="P:vesicle tethering to Golgi"/>
    <property type="evidence" value="ECO:0007669"/>
    <property type="project" value="TreeGrafter"/>
</dbReference>
<feature type="region of interest" description="Disordered" evidence="1">
    <location>
        <begin position="545"/>
        <end position="576"/>
    </location>
</feature>
<evidence type="ECO:0000256" key="1">
    <source>
        <dbReference type="SAM" id="MobiDB-lite"/>
    </source>
</evidence>
<dbReference type="InterPro" id="IPR039755">
    <property type="entry name" value="TBC1D23"/>
</dbReference>
<dbReference type="GO" id="GO:0005829">
    <property type="term" value="C:cytosol"/>
    <property type="evidence" value="ECO:0007669"/>
    <property type="project" value="GOC"/>
</dbReference>
<dbReference type="InterPro" id="IPR035969">
    <property type="entry name" value="Rab-GAP_TBC_sf"/>
</dbReference>